<proteinExistence type="predicted"/>
<name>A0A5C3QSU5_9AGAR</name>
<feature type="chain" id="PRO_5022849287" description="AB hydrolase-1 domain-containing protein" evidence="1">
    <location>
        <begin position="21"/>
        <end position="389"/>
    </location>
</feature>
<organism evidence="2 3">
    <name type="scientific">Pterulicium gracile</name>
    <dbReference type="NCBI Taxonomy" id="1884261"/>
    <lineage>
        <taxon>Eukaryota</taxon>
        <taxon>Fungi</taxon>
        <taxon>Dikarya</taxon>
        <taxon>Basidiomycota</taxon>
        <taxon>Agaricomycotina</taxon>
        <taxon>Agaricomycetes</taxon>
        <taxon>Agaricomycetidae</taxon>
        <taxon>Agaricales</taxon>
        <taxon>Pleurotineae</taxon>
        <taxon>Pterulaceae</taxon>
        <taxon>Pterulicium</taxon>
    </lineage>
</organism>
<dbReference type="AlphaFoldDB" id="A0A5C3QSU5"/>
<dbReference type="OrthoDB" id="3466517at2759"/>
<dbReference type="Proteomes" id="UP000305067">
    <property type="component" value="Unassembled WGS sequence"/>
</dbReference>
<reference evidence="2 3" key="1">
    <citation type="journal article" date="2019" name="Nat. Ecol. Evol.">
        <title>Megaphylogeny resolves global patterns of mushroom evolution.</title>
        <authorList>
            <person name="Varga T."/>
            <person name="Krizsan K."/>
            <person name="Foldi C."/>
            <person name="Dima B."/>
            <person name="Sanchez-Garcia M."/>
            <person name="Sanchez-Ramirez S."/>
            <person name="Szollosi G.J."/>
            <person name="Szarkandi J.G."/>
            <person name="Papp V."/>
            <person name="Albert L."/>
            <person name="Andreopoulos W."/>
            <person name="Angelini C."/>
            <person name="Antonin V."/>
            <person name="Barry K.W."/>
            <person name="Bougher N.L."/>
            <person name="Buchanan P."/>
            <person name="Buyck B."/>
            <person name="Bense V."/>
            <person name="Catcheside P."/>
            <person name="Chovatia M."/>
            <person name="Cooper J."/>
            <person name="Damon W."/>
            <person name="Desjardin D."/>
            <person name="Finy P."/>
            <person name="Geml J."/>
            <person name="Haridas S."/>
            <person name="Hughes K."/>
            <person name="Justo A."/>
            <person name="Karasinski D."/>
            <person name="Kautmanova I."/>
            <person name="Kiss B."/>
            <person name="Kocsube S."/>
            <person name="Kotiranta H."/>
            <person name="LaButti K.M."/>
            <person name="Lechner B.E."/>
            <person name="Liimatainen K."/>
            <person name="Lipzen A."/>
            <person name="Lukacs Z."/>
            <person name="Mihaltcheva S."/>
            <person name="Morgado L.N."/>
            <person name="Niskanen T."/>
            <person name="Noordeloos M.E."/>
            <person name="Ohm R.A."/>
            <person name="Ortiz-Santana B."/>
            <person name="Ovrebo C."/>
            <person name="Racz N."/>
            <person name="Riley R."/>
            <person name="Savchenko A."/>
            <person name="Shiryaev A."/>
            <person name="Soop K."/>
            <person name="Spirin V."/>
            <person name="Szebenyi C."/>
            <person name="Tomsovsky M."/>
            <person name="Tulloss R.E."/>
            <person name="Uehling J."/>
            <person name="Grigoriev I.V."/>
            <person name="Vagvolgyi C."/>
            <person name="Papp T."/>
            <person name="Martin F.M."/>
            <person name="Miettinen O."/>
            <person name="Hibbett D.S."/>
            <person name="Nagy L.G."/>
        </authorList>
    </citation>
    <scope>NUCLEOTIDE SEQUENCE [LARGE SCALE GENOMIC DNA]</scope>
    <source>
        <strain evidence="2 3">CBS 309.79</strain>
    </source>
</reference>
<dbReference type="Gene3D" id="3.40.50.1820">
    <property type="entry name" value="alpha/beta hydrolase"/>
    <property type="match status" value="1"/>
</dbReference>
<keyword evidence="3" id="KW-1185">Reference proteome</keyword>
<accession>A0A5C3QSU5</accession>
<evidence type="ECO:0000256" key="1">
    <source>
        <dbReference type="SAM" id="SignalP"/>
    </source>
</evidence>
<keyword evidence="1" id="KW-0732">Signal</keyword>
<evidence type="ECO:0000313" key="3">
    <source>
        <dbReference type="Proteomes" id="UP000305067"/>
    </source>
</evidence>
<dbReference type="InterPro" id="IPR029058">
    <property type="entry name" value="AB_hydrolase_fold"/>
</dbReference>
<evidence type="ECO:0008006" key="4">
    <source>
        <dbReference type="Google" id="ProtNLM"/>
    </source>
</evidence>
<dbReference type="EMBL" id="ML178817">
    <property type="protein sequence ID" value="TFL05065.1"/>
    <property type="molecule type" value="Genomic_DNA"/>
</dbReference>
<protein>
    <recommendedName>
        <fullName evidence="4">AB hydrolase-1 domain-containing protein</fullName>
    </recommendedName>
</protein>
<evidence type="ECO:0000313" key="2">
    <source>
        <dbReference type="EMBL" id="TFL05065.1"/>
    </source>
</evidence>
<gene>
    <name evidence="2" type="ORF">BDV98DRAFT_501523</name>
</gene>
<sequence>MKFSPSRLLTVLAVATGIAALPQSFNVTHHARSVTFTYEDSGVPAGYKDYPTTFVIHGYLFHSGTFRKLTPLADDYGLRLVYINRRGYQGSTPYNSTEVNTLQGATSLTDRTAFMNTEGVLLALAVDGLTQLLKLPSKGGVSVLGWSLGTNFALAFMASMDSDMNSAAKTRLQNSVRSVIILDPPNSALGIADPPGSYHPATDPTIPGTEKNFIFFRWLSGYFKHGNLSTRNFAVLEQVNPDPQRAATLDRMTGLDLIAISEVADGPRVEGAFAAPFWLDTLADLVNRSIFDPDLRAHWPKIEQNWILYGDSTNWNVIWPVWKMQERTEAMKKPRLGFELLKGANHFVSAGVSPFLGIGRSNTSICILQAMWDQPKLLMQRVAKIQGAR</sequence>
<dbReference type="SUPFAM" id="SSF53474">
    <property type="entry name" value="alpha/beta-Hydrolases"/>
    <property type="match status" value="1"/>
</dbReference>
<feature type="signal peptide" evidence="1">
    <location>
        <begin position="1"/>
        <end position="20"/>
    </location>
</feature>